<reference evidence="14 15" key="2">
    <citation type="submission" date="2020-08" db="EMBL/GenBank/DDBJ databases">
        <title>Aphidius gifuensis genome sequencing and assembly.</title>
        <authorList>
            <person name="Du Z."/>
        </authorList>
    </citation>
    <scope>NUCLEOTIDE SEQUENCE [LARGE SCALE GENOMIC DNA]</scope>
    <source>
        <strain evidence="14">YNYX2018</strain>
        <tissue evidence="14">Adults</tissue>
    </source>
</reference>
<dbReference type="EMBL" id="JACMRX010000003">
    <property type="protein sequence ID" value="KAF7992411.1"/>
    <property type="molecule type" value="Genomic_DNA"/>
</dbReference>
<feature type="transmembrane region" description="Helical" evidence="12">
    <location>
        <begin position="458"/>
        <end position="477"/>
    </location>
</feature>
<dbReference type="GO" id="GO:0005737">
    <property type="term" value="C:cytoplasm"/>
    <property type="evidence" value="ECO:0007669"/>
    <property type="project" value="TreeGrafter"/>
</dbReference>
<gene>
    <name evidence="14" type="ORF">HCN44_001736</name>
</gene>
<feature type="transmembrane region" description="Helical" evidence="12">
    <location>
        <begin position="7"/>
        <end position="30"/>
    </location>
</feature>
<keyword evidence="8 12" id="KW-0472">Membrane</keyword>
<evidence type="ECO:0000256" key="9">
    <source>
        <dbReference type="ARBA" id="ARBA00023157"/>
    </source>
</evidence>
<evidence type="ECO:0000256" key="2">
    <source>
        <dbReference type="ARBA" id="ARBA00010532"/>
    </source>
</evidence>
<dbReference type="PRINTS" id="PR01609">
    <property type="entry name" value="CD36FAMILY"/>
</dbReference>
<organism evidence="13">
    <name type="scientific">Aphidius gifuensis</name>
    <name type="common">Parasitoid wasp</name>
    <dbReference type="NCBI Taxonomy" id="684658"/>
    <lineage>
        <taxon>Eukaryota</taxon>
        <taxon>Metazoa</taxon>
        <taxon>Ecdysozoa</taxon>
        <taxon>Arthropoda</taxon>
        <taxon>Hexapoda</taxon>
        <taxon>Insecta</taxon>
        <taxon>Pterygota</taxon>
        <taxon>Neoptera</taxon>
        <taxon>Endopterygota</taxon>
        <taxon>Hymenoptera</taxon>
        <taxon>Apocrita</taxon>
        <taxon>Ichneumonoidea</taxon>
        <taxon>Braconidae</taxon>
        <taxon>Aphidiinae</taxon>
        <taxon>Aphidius</taxon>
    </lineage>
</organism>
<dbReference type="InterPro" id="IPR002159">
    <property type="entry name" value="CD36_fam"/>
</dbReference>
<dbReference type="OrthoDB" id="10024078at2759"/>
<dbReference type="GO" id="GO:0005044">
    <property type="term" value="F:scavenger receptor activity"/>
    <property type="evidence" value="ECO:0007669"/>
    <property type="project" value="TreeGrafter"/>
</dbReference>
<keyword evidence="10 13" id="KW-0675">Receptor</keyword>
<dbReference type="AlphaFoldDB" id="A0A3Q9ELV0"/>
<keyword evidence="11" id="KW-0325">Glycoprotein</keyword>
<dbReference type="Pfam" id="PF01130">
    <property type="entry name" value="CD36"/>
    <property type="match status" value="1"/>
</dbReference>
<evidence type="ECO:0000256" key="6">
    <source>
        <dbReference type="ARBA" id="ARBA00022725"/>
    </source>
</evidence>
<protein>
    <submittedName>
        <fullName evidence="13">Ionotropic receptor</fullName>
    </submittedName>
</protein>
<dbReference type="GO" id="GO:0005886">
    <property type="term" value="C:plasma membrane"/>
    <property type="evidence" value="ECO:0007669"/>
    <property type="project" value="UniProtKB-SubCell"/>
</dbReference>
<keyword evidence="9" id="KW-1015">Disulfide bond</keyword>
<proteinExistence type="evidence at transcript level"/>
<keyword evidence="6" id="KW-0552">Olfaction</keyword>
<evidence type="ECO:0000256" key="3">
    <source>
        <dbReference type="ARBA" id="ARBA00022475"/>
    </source>
</evidence>
<dbReference type="Proteomes" id="UP000639338">
    <property type="component" value="Unassembled WGS sequence"/>
</dbReference>
<dbReference type="PANTHER" id="PTHR11923:SF69">
    <property type="entry name" value="SENSORY NEURON MEMBRANE PROTEIN 1"/>
    <property type="match status" value="1"/>
</dbReference>
<keyword evidence="5 12" id="KW-0812">Transmembrane</keyword>
<evidence type="ECO:0000256" key="11">
    <source>
        <dbReference type="ARBA" id="ARBA00023180"/>
    </source>
</evidence>
<reference evidence="13" key="1">
    <citation type="journal article" date="2018" name="Front. Physiol.">
        <title>Differential Expression Analysis of Olfactory Genes Based on a Combination of Sequencing Platforms and Behavioral Investigations in Aphidius gifuensis.</title>
        <authorList>
            <person name="Fan J."/>
            <person name="Zhang Q."/>
            <person name="Xu Q."/>
            <person name="Xue W."/>
            <person name="Han Z."/>
            <person name="Sun J."/>
            <person name="Chen J."/>
        </authorList>
    </citation>
    <scope>NUCLEOTIDE SEQUENCE</scope>
</reference>
<sequence>MPLWRKLAITGGAMMTFGILIGFIIFPPFLKSQVKKQIALKPGADMRFMWSQTPFPLDFRIYLFNITNADEIKNGAKPIVQEVGPFFYDEWKEKVDLVDREEDDTVEYNNKATWIFNKKKSGKGLHEDLELVFPHVMILSMVYATMRERPGMVSLAGKAVDSIFHKPSSVFVKATVREILWTGLPVDCSVQDFAGKAVCGILREDDSALLKDGEENYKFALFGAKNGTVAPDRIRVKRGIKNYADVGIVTEYKGEKKLTNWPEDTDCNLFNGTDSTIFHPYLYQDEDLVSYSPDLCRSLGARFSHRSSVKGIKTNYYTAELGDTSKDPELKCFCEAPDKCLKKGLFDLFKCVKAPLVASLPHLYLVDESYLEQVDGLNPKEDQHGIFIEFEPTTGSPISARKRLQFNMFIYPIEKFKLLKNGPTALLPLFWVEEGILLGDDLISQLKSVFKIMKIMKILKWLTSILGIAFLAGGLYYRASQSSQKLEISKISPKMNGHKDWSLDVNSLQSNTVPSALEG</sequence>
<evidence type="ECO:0000256" key="1">
    <source>
        <dbReference type="ARBA" id="ARBA00004651"/>
    </source>
</evidence>
<evidence type="ECO:0000256" key="10">
    <source>
        <dbReference type="ARBA" id="ARBA00023170"/>
    </source>
</evidence>
<keyword evidence="15" id="KW-1185">Reference proteome</keyword>
<keyword evidence="4" id="KW-0716">Sensory transduction</keyword>
<comment type="similarity">
    <text evidence="2">Belongs to the CD36 family.</text>
</comment>
<evidence type="ECO:0000313" key="15">
    <source>
        <dbReference type="Proteomes" id="UP000639338"/>
    </source>
</evidence>
<accession>A0A3Q9ELV0</accession>
<evidence type="ECO:0000313" key="14">
    <source>
        <dbReference type="EMBL" id="KAF7992411.1"/>
    </source>
</evidence>
<evidence type="ECO:0000256" key="12">
    <source>
        <dbReference type="SAM" id="Phobius"/>
    </source>
</evidence>
<comment type="subcellular location">
    <subcellularLocation>
        <location evidence="1">Cell membrane</location>
        <topology evidence="1">Multi-pass membrane protein</topology>
    </subcellularLocation>
</comment>
<keyword evidence="7 12" id="KW-1133">Transmembrane helix</keyword>
<evidence type="ECO:0000313" key="13">
    <source>
        <dbReference type="EMBL" id="AZQ24979.1"/>
    </source>
</evidence>
<evidence type="ECO:0000256" key="5">
    <source>
        <dbReference type="ARBA" id="ARBA00022692"/>
    </source>
</evidence>
<dbReference type="EMBL" id="MK049038">
    <property type="protein sequence ID" value="AZQ24979.1"/>
    <property type="molecule type" value="mRNA"/>
</dbReference>
<evidence type="ECO:0000256" key="8">
    <source>
        <dbReference type="ARBA" id="ARBA00023136"/>
    </source>
</evidence>
<evidence type="ECO:0000256" key="7">
    <source>
        <dbReference type="ARBA" id="ARBA00022989"/>
    </source>
</evidence>
<dbReference type="PANTHER" id="PTHR11923">
    <property type="entry name" value="SCAVENGER RECEPTOR CLASS B TYPE-1 SR-B1"/>
    <property type="match status" value="1"/>
</dbReference>
<name>A0A3Q9ELV0_APHGI</name>
<keyword evidence="3" id="KW-1003">Cell membrane</keyword>
<dbReference type="GO" id="GO:0007608">
    <property type="term" value="P:sensory perception of smell"/>
    <property type="evidence" value="ECO:0007669"/>
    <property type="project" value="UniProtKB-KW"/>
</dbReference>
<evidence type="ECO:0000256" key="4">
    <source>
        <dbReference type="ARBA" id="ARBA00022606"/>
    </source>
</evidence>